<dbReference type="HOGENOM" id="CLU_2740848_0_0_1"/>
<evidence type="ECO:0000313" key="1">
    <source>
        <dbReference type="EMBL" id="EPS28379.1"/>
    </source>
</evidence>
<reference evidence="1 2" key="1">
    <citation type="journal article" date="2013" name="PLoS ONE">
        <title>Genomic and secretomic analyses reveal unique features of the lignocellulolytic enzyme system of Penicillium decumbens.</title>
        <authorList>
            <person name="Liu G."/>
            <person name="Zhang L."/>
            <person name="Wei X."/>
            <person name="Zou G."/>
            <person name="Qin Y."/>
            <person name="Ma L."/>
            <person name="Li J."/>
            <person name="Zheng H."/>
            <person name="Wang S."/>
            <person name="Wang C."/>
            <person name="Xun L."/>
            <person name="Zhao G.-P."/>
            <person name="Zhou Z."/>
            <person name="Qu Y."/>
        </authorList>
    </citation>
    <scope>NUCLEOTIDE SEQUENCE [LARGE SCALE GENOMIC DNA]</scope>
    <source>
        <strain evidence="2">114-2 / CGMCC 5302</strain>
    </source>
</reference>
<dbReference type="EMBL" id="KB644411">
    <property type="protein sequence ID" value="EPS28379.1"/>
    <property type="molecule type" value="Genomic_DNA"/>
</dbReference>
<protein>
    <submittedName>
        <fullName evidence="1">Uncharacterized protein</fullName>
    </submittedName>
</protein>
<evidence type="ECO:0000313" key="2">
    <source>
        <dbReference type="Proteomes" id="UP000019376"/>
    </source>
</evidence>
<gene>
    <name evidence="1" type="ORF">PDE_03325</name>
</gene>
<sequence>MADGAERRREEAGGTGRERLGEAFHTMAVWLILGANGNQIQFGHGEFQDCSLVRRTGGVLTMYARSRRGRR</sequence>
<dbReference type="Proteomes" id="UP000019376">
    <property type="component" value="Unassembled WGS sequence"/>
</dbReference>
<keyword evidence="2" id="KW-1185">Reference proteome</keyword>
<name>S7ZDP7_PENO1</name>
<accession>S7ZDP7</accession>
<proteinExistence type="predicted"/>
<organism evidence="1 2">
    <name type="scientific">Penicillium oxalicum (strain 114-2 / CGMCC 5302)</name>
    <name type="common">Penicillium decumbens</name>
    <dbReference type="NCBI Taxonomy" id="933388"/>
    <lineage>
        <taxon>Eukaryota</taxon>
        <taxon>Fungi</taxon>
        <taxon>Dikarya</taxon>
        <taxon>Ascomycota</taxon>
        <taxon>Pezizomycotina</taxon>
        <taxon>Eurotiomycetes</taxon>
        <taxon>Eurotiomycetidae</taxon>
        <taxon>Eurotiales</taxon>
        <taxon>Aspergillaceae</taxon>
        <taxon>Penicillium</taxon>
    </lineage>
</organism>
<dbReference type="AlphaFoldDB" id="S7ZDP7"/>